<dbReference type="AlphaFoldDB" id="A0A2T5TVY5"/>
<gene>
    <name evidence="1" type="ORF">C8J25_1227</name>
</gene>
<dbReference type="RefSeq" id="WP_208622652.1">
    <property type="nucleotide sequence ID" value="NZ_QAYE01000022.1"/>
</dbReference>
<sequence>MEHVIVIAGVVWLAAISPGAVFAMISRLSAVQGRRLGLIAAAGIAMAFAQSRSIVDDAAVALGNARAFVTRLLTDVLDPKTSMFVVSLYAQTMGGAAPISVQLA</sequence>
<dbReference type="Proteomes" id="UP000244013">
    <property type="component" value="Unassembled WGS sequence"/>
</dbReference>
<evidence type="ECO:0000313" key="2">
    <source>
        <dbReference type="Proteomes" id="UP000244013"/>
    </source>
</evidence>
<comment type="caution">
    <text evidence="1">The sequence shown here is derived from an EMBL/GenBank/DDBJ whole genome shotgun (WGS) entry which is preliminary data.</text>
</comment>
<dbReference type="EMBL" id="QAYE01000022">
    <property type="protein sequence ID" value="PTW43427.1"/>
    <property type="molecule type" value="Genomic_DNA"/>
</dbReference>
<evidence type="ECO:0000313" key="1">
    <source>
        <dbReference type="EMBL" id="PTW43427.1"/>
    </source>
</evidence>
<proteinExistence type="predicted"/>
<evidence type="ECO:0008006" key="3">
    <source>
        <dbReference type="Google" id="ProtNLM"/>
    </source>
</evidence>
<organism evidence="1 2">
    <name type="scientific">Sphingomonas faeni</name>
    <dbReference type="NCBI Taxonomy" id="185950"/>
    <lineage>
        <taxon>Bacteria</taxon>
        <taxon>Pseudomonadati</taxon>
        <taxon>Pseudomonadota</taxon>
        <taxon>Alphaproteobacteria</taxon>
        <taxon>Sphingomonadales</taxon>
        <taxon>Sphingomonadaceae</taxon>
        <taxon>Sphingomonas</taxon>
    </lineage>
</organism>
<protein>
    <recommendedName>
        <fullName evidence="3">LysE type translocator</fullName>
    </recommendedName>
</protein>
<reference evidence="1 2" key="1">
    <citation type="submission" date="2018-04" db="EMBL/GenBank/DDBJ databases">
        <title>Genomic Encyclopedia of Type Strains, Phase III (KMG-III): the genomes of soil and plant-associated and newly described type strains.</title>
        <authorList>
            <person name="Whitman W."/>
        </authorList>
    </citation>
    <scope>NUCLEOTIDE SEQUENCE [LARGE SCALE GENOMIC DNA]</scope>
    <source>
        <strain evidence="1 2">MA-olki</strain>
    </source>
</reference>
<dbReference type="GeneID" id="91007932"/>
<accession>A0A2T5TVY5</accession>
<name>A0A2T5TVY5_9SPHN</name>